<keyword evidence="4" id="KW-1185">Reference proteome</keyword>
<comment type="caution">
    <text evidence="3">The sequence shown here is derived from an EMBL/GenBank/DDBJ whole genome shotgun (WGS) entry which is preliminary data.</text>
</comment>
<evidence type="ECO:0000256" key="2">
    <source>
        <dbReference type="SAM" id="Phobius"/>
    </source>
</evidence>
<sequence length="138" mass="13896">MIFLRIVRVALIVLGIGAAGLGMILIAVDARMSGGPISASWSCRSEGGGTNPRMTCRTDSATYAGPGGLVDTISYLSLTIGGVALIGAAVAIGQFDRTRISAAPAQRPGPVPSGPPFPPPGHGPQVPPQPGHGFSSRP</sequence>
<keyword evidence="2" id="KW-0812">Transmembrane</keyword>
<reference evidence="3 4" key="1">
    <citation type="submission" date="2019-08" db="EMBL/GenBank/DDBJ databases">
        <title>Lentzea from Indian Himalayas.</title>
        <authorList>
            <person name="Mandal S."/>
            <person name="Mallick Gupta A."/>
            <person name="Maiti P.K."/>
            <person name="Sarkar J."/>
            <person name="Mandal S."/>
        </authorList>
    </citation>
    <scope>NUCLEOTIDE SEQUENCE [LARGE SCALE GENOMIC DNA]</scope>
    <source>
        <strain evidence="3 4">PSKA42</strain>
    </source>
</reference>
<dbReference type="RefSeq" id="WP_167975437.1">
    <property type="nucleotide sequence ID" value="NZ_VSRL01000064.1"/>
</dbReference>
<evidence type="ECO:0000256" key="1">
    <source>
        <dbReference type="SAM" id="MobiDB-lite"/>
    </source>
</evidence>
<feature type="region of interest" description="Disordered" evidence="1">
    <location>
        <begin position="101"/>
        <end position="138"/>
    </location>
</feature>
<dbReference type="Proteomes" id="UP001515943">
    <property type="component" value="Unassembled WGS sequence"/>
</dbReference>
<gene>
    <name evidence="3" type="ORF">FXN61_18995</name>
</gene>
<keyword evidence="2" id="KW-0472">Membrane</keyword>
<dbReference type="EMBL" id="VSRL01000064">
    <property type="protein sequence ID" value="NKE58783.1"/>
    <property type="molecule type" value="Genomic_DNA"/>
</dbReference>
<feature type="transmembrane region" description="Helical" evidence="2">
    <location>
        <begin position="7"/>
        <end position="28"/>
    </location>
</feature>
<feature type="transmembrane region" description="Helical" evidence="2">
    <location>
        <begin position="73"/>
        <end position="92"/>
    </location>
</feature>
<name>A0ABX1FJM6_9PSEU</name>
<evidence type="ECO:0000313" key="3">
    <source>
        <dbReference type="EMBL" id="NKE58783.1"/>
    </source>
</evidence>
<feature type="compositionally biased region" description="Pro residues" evidence="1">
    <location>
        <begin position="107"/>
        <end position="130"/>
    </location>
</feature>
<organism evidence="3 4">
    <name type="scientific">Lentzea indica</name>
    <dbReference type="NCBI Taxonomy" id="2604800"/>
    <lineage>
        <taxon>Bacteria</taxon>
        <taxon>Bacillati</taxon>
        <taxon>Actinomycetota</taxon>
        <taxon>Actinomycetes</taxon>
        <taxon>Pseudonocardiales</taxon>
        <taxon>Pseudonocardiaceae</taxon>
        <taxon>Lentzea</taxon>
    </lineage>
</organism>
<proteinExistence type="predicted"/>
<protein>
    <submittedName>
        <fullName evidence="3">Uncharacterized protein</fullName>
    </submittedName>
</protein>
<evidence type="ECO:0000313" key="4">
    <source>
        <dbReference type="Proteomes" id="UP001515943"/>
    </source>
</evidence>
<keyword evidence="2" id="KW-1133">Transmembrane helix</keyword>
<accession>A0ABX1FJM6</accession>